<gene>
    <name evidence="2" type="ORF">EV200_101398</name>
    <name evidence="1" type="ORF">GCM10011413_06540</name>
</gene>
<name>A0A4R2HLE6_9SPHI</name>
<dbReference type="Proteomes" id="UP000622648">
    <property type="component" value="Unassembled WGS sequence"/>
</dbReference>
<organism evidence="2 3">
    <name type="scientific">Pedobacter psychrotolerans</name>
    <dbReference type="NCBI Taxonomy" id="1843235"/>
    <lineage>
        <taxon>Bacteria</taxon>
        <taxon>Pseudomonadati</taxon>
        <taxon>Bacteroidota</taxon>
        <taxon>Sphingobacteriia</taxon>
        <taxon>Sphingobacteriales</taxon>
        <taxon>Sphingobacteriaceae</taxon>
        <taxon>Pedobacter</taxon>
    </lineage>
</organism>
<dbReference type="EMBL" id="SLWO01000001">
    <property type="protein sequence ID" value="TCO30957.1"/>
    <property type="molecule type" value="Genomic_DNA"/>
</dbReference>
<evidence type="ECO:0000313" key="2">
    <source>
        <dbReference type="EMBL" id="TCO30957.1"/>
    </source>
</evidence>
<dbReference type="EMBL" id="BMJO01000001">
    <property type="protein sequence ID" value="GGE43278.1"/>
    <property type="molecule type" value="Genomic_DNA"/>
</dbReference>
<evidence type="ECO:0000313" key="4">
    <source>
        <dbReference type="Proteomes" id="UP000622648"/>
    </source>
</evidence>
<reference evidence="1" key="4">
    <citation type="submission" date="2024-05" db="EMBL/GenBank/DDBJ databases">
        <authorList>
            <person name="Sun Q."/>
            <person name="Zhou Y."/>
        </authorList>
    </citation>
    <scope>NUCLEOTIDE SEQUENCE</scope>
    <source>
        <strain evidence="1">CGMCC 1.15644</strain>
    </source>
</reference>
<protein>
    <submittedName>
        <fullName evidence="2">Uncharacterized protein</fullName>
    </submittedName>
</protein>
<dbReference type="RefSeq" id="WP_165877837.1">
    <property type="nucleotide sequence ID" value="NZ_SLWO01000001.1"/>
</dbReference>
<keyword evidence="4" id="KW-1185">Reference proteome</keyword>
<evidence type="ECO:0000313" key="1">
    <source>
        <dbReference type="EMBL" id="GGE43278.1"/>
    </source>
</evidence>
<comment type="caution">
    <text evidence="2">The sequence shown here is derived from an EMBL/GenBank/DDBJ whole genome shotgun (WGS) entry which is preliminary data.</text>
</comment>
<dbReference type="AlphaFoldDB" id="A0A4R2HLE6"/>
<evidence type="ECO:0000313" key="3">
    <source>
        <dbReference type="Proteomes" id="UP000295684"/>
    </source>
</evidence>
<reference evidence="2 3" key="3">
    <citation type="submission" date="2019-03" db="EMBL/GenBank/DDBJ databases">
        <title>Genomic Encyclopedia of Type Strains, Phase IV (KMG-IV): sequencing the most valuable type-strain genomes for metagenomic binning, comparative biology and taxonomic classification.</title>
        <authorList>
            <person name="Goeker M."/>
        </authorList>
    </citation>
    <scope>NUCLEOTIDE SEQUENCE [LARGE SCALE GENOMIC DNA]</scope>
    <source>
        <strain evidence="2 3">DSM 103236</strain>
    </source>
</reference>
<reference evidence="1" key="1">
    <citation type="journal article" date="2014" name="Int. J. Syst. Evol. Microbiol.">
        <title>Complete genome of a new Firmicutes species belonging to the dominant human colonic microbiota ('Ruminococcus bicirculans') reveals two chromosomes and a selective capacity to utilize plant glucans.</title>
        <authorList>
            <consortium name="NISC Comparative Sequencing Program"/>
            <person name="Wegmann U."/>
            <person name="Louis P."/>
            <person name="Goesmann A."/>
            <person name="Henrissat B."/>
            <person name="Duncan S.H."/>
            <person name="Flint H.J."/>
        </authorList>
    </citation>
    <scope>NUCLEOTIDE SEQUENCE</scope>
    <source>
        <strain evidence="1">CGMCC 1.15644</strain>
    </source>
</reference>
<accession>A0A4R2HLE6</accession>
<sequence>MENLGIDSSICDLGATTKFTLKTGSILAGASFTGLTGFDAVSHHGALELQTGHQVGLISHLKLMYTKN</sequence>
<dbReference type="Proteomes" id="UP000295684">
    <property type="component" value="Unassembled WGS sequence"/>
</dbReference>
<proteinExistence type="predicted"/>
<reference evidence="4" key="2">
    <citation type="journal article" date="2019" name="Int. J. Syst. Evol. Microbiol.">
        <title>The Global Catalogue of Microorganisms (GCM) 10K type strain sequencing project: providing services to taxonomists for standard genome sequencing and annotation.</title>
        <authorList>
            <consortium name="The Broad Institute Genomics Platform"/>
            <consortium name="The Broad Institute Genome Sequencing Center for Infectious Disease"/>
            <person name="Wu L."/>
            <person name="Ma J."/>
        </authorList>
    </citation>
    <scope>NUCLEOTIDE SEQUENCE [LARGE SCALE GENOMIC DNA]</scope>
    <source>
        <strain evidence="4">CGMCC 1.15644</strain>
    </source>
</reference>